<sequence length="29" mass="3263">MPGVLKGCNCIVKCLIINVLNVWYVRNSL</sequence>
<name>A0AAU8AUV5_9CAUD</name>
<evidence type="ECO:0000313" key="1">
    <source>
        <dbReference type="EMBL" id="XCD03648.1"/>
    </source>
</evidence>
<protein>
    <submittedName>
        <fullName evidence="1">Uncharacterized protein</fullName>
    </submittedName>
</protein>
<reference evidence="1" key="1">
    <citation type="submission" date="2024-03" db="EMBL/GenBank/DDBJ databases">
        <title>Diverse circular DNA viruses in blood, oral, and fecal samples of captive lemurs.</title>
        <authorList>
            <person name="Paietta E.N."/>
            <person name="Kraberger S."/>
            <person name="Lund M.C."/>
            <person name="Custer J.M."/>
            <person name="Vargas K.M."/>
            <person name="Ehmke E.E."/>
            <person name="Yoder A.D."/>
            <person name="Varsani A."/>
        </authorList>
    </citation>
    <scope>NUCLEOTIDE SEQUENCE</scope>
    <source>
        <strain evidence="1">Duke_21_1</strain>
    </source>
</reference>
<proteinExistence type="predicted"/>
<accession>A0AAU8AUV5</accession>
<organism evidence="1">
    <name type="scientific">Dulem virus 40</name>
    <dbReference type="NCBI Taxonomy" id="3145758"/>
    <lineage>
        <taxon>Viruses</taxon>
        <taxon>Duplodnaviria</taxon>
        <taxon>Heunggongvirae</taxon>
        <taxon>Uroviricota</taxon>
        <taxon>Caudoviricetes</taxon>
    </lineage>
</organism>
<dbReference type="EMBL" id="PP511379">
    <property type="protein sequence ID" value="XCD03648.1"/>
    <property type="molecule type" value="Genomic_DNA"/>
</dbReference>